<dbReference type="Proteomes" id="UP001175271">
    <property type="component" value="Unassembled WGS sequence"/>
</dbReference>
<dbReference type="Gene3D" id="2.10.60.10">
    <property type="entry name" value="CD59"/>
    <property type="match status" value="1"/>
</dbReference>
<keyword evidence="4" id="KW-1185">Reference proteome</keyword>
<dbReference type="SUPFAM" id="SSF57302">
    <property type="entry name" value="Snake toxin-like"/>
    <property type="match status" value="1"/>
</dbReference>
<dbReference type="InterPro" id="IPR045860">
    <property type="entry name" value="Snake_toxin-like_sf"/>
</dbReference>
<gene>
    <name evidence="3" type="ORF">QR680_013479</name>
</gene>
<keyword evidence="2" id="KW-0732">Signal</keyword>
<feature type="chain" id="PRO_5041443978" description="Activin types I and II receptor domain-containing protein" evidence="2">
    <location>
        <begin position="22"/>
        <end position="138"/>
    </location>
</feature>
<evidence type="ECO:0000256" key="2">
    <source>
        <dbReference type="SAM" id="SignalP"/>
    </source>
</evidence>
<proteinExistence type="predicted"/>
<organism evidence="3 4">
    <name type="scientific">Steinernema hermaphroditum</name>
    <dbReference type="NCBI Taxonomy" id="289476"/>
    <lineage>
        <taxon>Eukaryota</taxon>
        <taxon>Metazoa</taxon>
        <taxon>Ecdysozoa</taxon>
        <taxon>Nematoda</taxon>
        <taxon>Chromadorea</taxon>
        <taxon>Rhabditida</taxon>
        <taxon>Tylenchina</taxon>
        <taxon>Panagrolaimomorpha</taxon>
        <taxon>Strongyloidoidea</taxon>
        <taxon>Steinernematidae</taxon>
        <taxon>Steinernema</taxon>
    </lineage>
</organism>
<evidence type="ECO:0000256" key="1">
    <source>
        <dbReference type="SAM" id="Phobius"/>
    </source>
</evidence>
<feature type="signal peptide" evidence="2">
    <location>
        <begin position="1"/>
        <end position="21"/>
    </location>
</feature>
<evidence type="ECO:0000313" key="4">
    <source>
        <dbReference type="Proteomes" id="UP001175271"/>
    </source>
</evidence>
<comment type="caution">
    <text evidence="3">The sequence shown here is derived from an EMBL/GenBank/DDBJ whole genome shotgun (WGS) entry which is preliminary data.</text>
</comment>
<dbReference type="PANTHER" id="PTHR34721">
    <property type="entry name" value="PROTEIN CBG09734"/>
    <property type="match status" value="1"/>
</dbReference>
<accession>A0AA39M1L5</accession>
<reference evidence="3" key="1">
    <citation type="submission" date="2023-06" db="EMBL/GenBank/DDBJ databases">
        <title>Genomic analysis of the entomopathogenic nematode Steinernema hermaphroditum.</title>
        <authorList>
            <person name="Schwarz E.M."/>
            <person name="Heppert J.K."/>
            <person name="Baniya A."/>
            <person name="Schwartz H.T."/>
            <person name="Tan C.-H."/>
            <person name="Antoshechkin I."/>
            <person name="Sternberg P.W."/>
            <person name="Goodrich-Blair H."/>
            <person name="Dillman A.R."/>
        </authorList>
    </citation>
    <scope>NUCLEOTIDE SEQUENCE</scope>
    <source>
        <strain evidence="3">PS9179</strain>
        <tissue evidence="3">Whole animal</tissue>
    </source>
</reference>
<evidence type="ECO:0008006" key="5">
    <source>
        <dbReference type="Google" id="ProtNLM"/>
    </source>
</evidence>
<dbReference type="EMBL" id="JAUCMV010000002">
    <property type="protein sequence ID" value="KAK0418291.1"/>
    <property type="molecule type" value="Genomic_DNA"/>
</dbReference>
<keyword evidence="1" id="KW-1133">Transmembrane helix</keyword>
<dbReference type="AlphaFoldDB" id="A0AA39M1L5"/>
<dbReference type="PANTHER" id="PTHR34721:SF3">
    <property type="entry name" value="ACTIVIN_RECP DOMAIN-CONTAINING PROTEIN-RELATED"/>
    <property type="match status" value="1"/>
</dbReference>
<sequence>MKTVFLLGIAALAVLPLLSAALKCHIFEHSPTKDTKDNPKTDTCPDGDKYCVAISGLDSNNKTIVLEACESSSLVSDYDFHPNDICKNRKNLEYDAPSKTSGTTLHVKCCTGDFCNGAVLAKLSIGVVFFALLKLLVL</sequence>
<name>A0AA39M1L5_9BILA</name>
<evidence type="ECO:0000313" key="3">
    <source>
        <dbReference type="EMBL" id="KAK0418291.1"/>
    </source>
</evidence>
<keyword evidence="1" id="KW-0472">Membrane</keyword>
<keyword evidence="1" id="KW-0812">Transmembrane</keyword>
<protein>
    <recommendedName>
        <fullName evidence="5">Activin types I and II receptor domain-containing protein</fullName>
    </recommendedName>
</protein>
<feature type="transmembrane region" description="Helical" evidence="1">
    <location>
        <begin position="119"/>
        <end position="137"/>
    </location>
</feature>